<dbReference type="SUPFAM" id="SSF52540">
    <property type="entry name" value="P-loop containing nucleoside triphosphate hydrolases"/>
    <property type="match status" value="1"/>
</dbReference>
<evidence type="ECO:0000313" key="2">
    <source>
        <dbReference type="Proteomes" id="UP001551329"/>
    </source>
</evidence>
<sequence length="669" mass="71887">MTGGVGSADASGDRSVAAGGTIGSVNTGDFVTQVERATLLPPEALTVSPAGLVHLPERTQLFVGRAHELALLDKGVGTRAIQVICGLGGIGKSTLAARWAADRVADHAVVWWITAETPAELDAGLADLARAMQPGVVGVLPEDALRERALQWLSTHDGWLLVLDNVSAPADLRPLLARVGGGRIVVTSRRATGWQDIARTVVLDVLGPEEAAQLFTGVCAGIEGDGLDELCAELGYLPLALKQAAAYCAEAGITPRTYLGLLAEYPGEMFAATTEGGEAARTLARVWQVTLDRLADTPLSVVVLRTIAWWAPEGISRRLLESLGTPLEVTEAVRRLAAHSMITLRDGELTVHRLVQAVVRAEAGEVTEEARERAAELLFVHASHPDVGVERQMAVHAEALAGHMDPADDTELTATLFQLAGVTLGMGTAVGRALPLCERALRSLRRLHGPDHPETLHAMQSLALTLDMGGDELAAAELLTAALAGWLRGDEPDESSMLLTRAHLARVLRKSEPGRADELFRENADECHRILGPRHPQTIFARYELLDPMSGGEVDMAALEVLVADAERASPEDPLLRDTIRQSLLLELSGRDETERALALAAECVEESRGRYGDEDSRTLLSRLFEVNVLQQGGQEERARALRTVLLNDCVRAIGEESELTRMVREMQL</sequence>
<dbReference type="PANTHER" id="PTHR35205:SF1">
    <property type="entry name" value="ZU5 DOMAIN-CONTAINING PROTEIN"/>
    <property type="match status" value="1"/>
</dbReference>
<gene>
    <name evidence="1" type="ORF">AB0A88_11755</name>
</gene>
<dbReference type="Pfam" id="PF13424">
    <property type="entry name" value="TPR_12"/>
    <property type="match status" value="1"/>
</dbReference>
<dbReference type="InterPro" id="IPR011990">
    <property type="entry name" value="TPR-like_helical_dom_sf"/>
</dbReference>
<dbReference type="Gene3D" id="3.40.50.300">
    <property type="entry name" value="P-loop containing nucleotide triphosphate hydrolases"/>
    <property type="match status" value="1"/>
</dbReference>
<name>A0ABV3C947_9ACTN</name>
<reference evidence="1 2" key="1">
    <citation type="submission" date="2024-06" db="EMBL/GenBank/DDBJ databases">
        <title>The Natural Products Discovery Center: Release of the First 8490 Sequenced Strains for Exploring Actinobacteria Biosynthetic Diversity.</title>
        <authorList>
            <person name="Kalkreuter E."/>
            <person name="Kautsar S.A."/>
            <person name="Yang D."/>
            <person name="Bader C.D."/>
            <person name="Teijaro C.N."/>
            <person name="Fluegel L."/>
            <person name="Davis C.M."/>
            <person name="Simpson J.R."/>
            <person name="Lauterbach L."/>
            <person name="Steele A.D."/>
            <person name="Gui C."/>
            <person name="Meng S."/>
            <person name="Li G."/>
            <person name="Viehrig K."/>
            <person name="Ye F."/>
            <person name="Su P."/>
            <person name="Kiefer A.F."/>
            <person name="Nichols A."/>
            <person name="Cepeda A.J."/>
            <person name="Yan W."/>
            <person name="Fan B."/>
            <person name="Jiang Y."/>
            <person name="Adhikari A."/>
            <person name="Zheng C.-J."/>
            <person name="Schuster L."/>
            <person name="Cowan T.M."/>
            <person name="Smanski M.J."/>
            <person name="Chevrette M.G."/>
            <person name="De Carvalho L.P.S."/>
            <person name="Shen B."/>
        </authorList>
    </citation>
    <scope>NUCLEOTIDE SEQUENCE [LARGE SCALE GENOMIC DNA]</scope>
    <source>
        <strain evidence="1 2">NPDC045974</strain>
    </source>
</reference>
<dbReference type="EMBL" id="JBEZAE010000005">
    <property type="protein sequence ID" value="MEU7070805.1"/>
    <property type="molecule type" value="Genomic_DNA"/>
</dbReference>
<dbReference type="InterPro" id="IPR027417">
    <property type="entry name" value="P-loop_NTPase"/>
</dbReference>
<dbReference type="Gene3D" id="1.25.40.10">
    <property type="entry name" value="Tetratricopeptide repeat domain"/>
    <property type="match status" value="1"/>
</dbReference>
<comment type="caution">
    <text evidence="1">The sequence shown here is derived from an EMBL/GenBank/DDBJ whole genome shotgun (WGS) entry which is preliminary data.</text>
</comment>
<keyword evidence="2" id="KW-1185">Reference proteome</keyword>
<dbReference type="RefSeq" id="WP_358471587.1">
    <property type="nucleotide sequence ID" value="NZ_JBEZAE010000005.1"/>
</dbReference>
<proteinExistence type="predicted"/>
<dbReference type="PANTHER" id="PTHR35205">
    <property type="entry name" value="NB-ARC AND TPR DOMAIN PROTEIN"/>
    <property type="match status" value="1"/>
</dbReference>
<accession>A0ABV3C947</accession>
<dbReference type="Proteomes" id="UP001551329">
    <property type="component" value="Unassembled WGS sequence"/>
</dbReference>
<evidence type="ECO:0000313" key="1">
    <source>
        <dbReference type="EMBL" id="MEU7070805.1"/>
    </source>
</evidence>
<protein>
    <submittedName>
        <fullName evidence="1">Tetratricopeptide repeat protein</fullName>
    </submittedName>
</protein>
<organism evidence="1 2">
    <name type="scientific">Streptomyces narbonensis</name>
    <dbReference type="NCBI Taxonomy" id="67333"/>
    <lineage>
        <taxon>Bacteria</taxon>
        <taxon>Bacillati</taxon>
        <taxon>Actinomycetota</taxon>
        <taxon>Actinomycetes</taxon>
        <taxon>Kitasatosporales</taxon>
        <taxon>Streptomycetaceae</taxon>
        <taxon>Streptomyces</taxon>
    </lineage>
</organism>